<dbReference type="SUPFAM" id="SSF53383">
    <property type="entry name" value="PLP-dependent transferases"/>
    <property type="match status" value="1"/>
</dbReference>
<evidence type="ECO:0000256" key="3">
    <source>
        <dbReference type="ARBA" id="ARBA00022576"/>
    </source>
</evidence>
<dbReference type="FunFam" id="3.90.1150.10:FF:000031">
    <property type="entry name" value="Serine--glyoxylate aminotransferase"/>
    <property type="match status" value="1"/>
</dbReference>
<dbReference type="InterPro" id="IPR015424">
    <property type="entry name" value="PyrdxlP-dep_Trfase"/>
</dbReference>
<evidence type="ECO:0000256" key="9">
    <source>
        <dbReference type="ARBA" id="ARBA00093187"/>
    </source>
</evidence>
<evidence type="ECO:0000256" key="1">
    <source>
        <dbReference type="ARBA" id="ARBA00001933"/>
    </source>
</evidence>
<keyword evidence="14" id="KW-1185">Reference proteome</keyword>
<dbReference type="GO" id="GO:0008453">
    <property type="term" value="F:alanine-glyoxylate transaminase activity"/>
    <property type="evidence" value="ECO:0007669"/>
    <property type="project" value="TreeGrafter"/>
</dbReference>
<evidence type="ECO:0000256" key="11">
    <source>
        <dbReference type="PIRSR" id="PIRSR000524-50"/>
    </source>
</evidence>
<dbReference type="GO" id="GO:0050281">
    <property type="term" value="F:L-serine-glyoxylate transaminase activity"/>
    <property type="evidence" value="ECO:0007669"/>
    <property type="project" value="UniProtKB-EC"/>
</dbReference>
<dbReference type="CDD" id="cd06451">
    <property type="entry name" value="AGAT_like"/>
    <property type="match status" value="1"/>
</dbReference>
<dbReference type="InterPro" id="IPR015422">
    <property type="entry name" value="PyrdxlP-dep_Trfase_small"/>
</dbReference>
<dbReference type="PIRSF" id="PIRSF000524">
    <property type="entry name" value="SPT"/>
    <property type="match status" value="1"/>
</dbReference>
<proteinExistence type="inferred from homology"/>
<dbReference type="GO" id="GO:0004760">
    <property type="term" value="F:L-serine-pyruvate transaminase activity"/>
    <property type="evidence" value="ECO:0007669"/>
    <property type="project" value="TreeGrafter"/>
</dbReference>
<accession>A0A0P6VVK7</accession>
<evidence type="ECO:0000256" key="5">
    <source>
        <dbReference type="ARBA" id="ARBA00022898"/>
    </source>
</evidence>
<dbReference type="Pfam" id="PF00266">
    <property type="entry name" value="Aminotran_5"/>
    <property type="match status" value="1"/>
</dbReference>
<dbReference type="STRING" id="665126.ABB55_26050"/>
<reference evidence="13 14" key="2">
    <citation type="submission" date="2015-10" db="EMBL/GenBank/DDBJ databases">
        <title>Draft Genome Sequence of Prosthecomicrobium hirschii ATCC 27832.</title>
        <authorList>
            <person name="Daniel J."/>
            <person name="Givan S.A."/>
            <person name="Brun Y.V."/>
            <person name="Brown P.J."/>
        </authorList>
    </citation>
    <scope>NUCLEOTIDE SEQUENCE [LARGE SCALE GENOMIC DNA]</scope>
    <source>
        <strain evidence="13 14">16</strain>
    </source>
</reference>
<dbReference type="EMBL" id="LJYW01000001">
    <property type="protein sequence ID" value="KPL55270.1"/>
    <property type="molecule type" value="Genomic_DNA"/>
</dbReference>
<dbReference type="RefSeq" id="WP_054361437.1">
    <property type="nucleotide sequence ID" value="NZ_LJYW01000001.1"/>
</dbReference>
<dbReference type="PANTHER" id="PTHR21152:SF24">
    <property type="entry name" value="ALANINE--GLYOXYLATE AMINOTRANSFERASE 1"/>
    <property type="match status" value="1"/>
</dbReference>
<comment type="pathway">
    <text evidence="6">One-carbon metabolism; formaldehyde assimilation via serine pathway.</text>
</comment>
<evidence type="ECO:0000256" key="7">
    <source>
        <dbReference type="ARBA" id="ARBA00067024"/>
    </source>
</evidence>
<gene>
    <name evidence="13" type="ORF">ABB55_26050</name>
</gene>
<keyword evidence="3 13" id="KW-0032">Aminotransferase</keyword>
<dbReference type="AlphaFoldDB" id="A0A0P6VVK7"/>
<dbReference type="GO" id="GO:0019265">
    <property type="term" value="P:glycine biosynthetic process, by transamination of glyoxylate"/>
    <property type="evidence" value="ECO:0007669"/>
    <property type="project" value="TreeGrafter"/>
</dbReference>
<evidence type="ECO:0000256" key="6">
    <source>
        <dbReference type="ARBA" id="ARBA00060690"/>
    </source>
</evidence>
<dbReference type="InterPro" id="IPR000192">
    <property type="entry name" value="Aminotrans_V_dom"/>
</dbReference>
<dbReference type="Proteomes" id="UP000048984">
    <property type="component" value="Unassembled WGS sequence"/>
</dbReference>
<dbReference type="Gene3D" id="3.40.640.10">
    <property type="entry name" value="Type I PLP-dependent aspartate aminotransferase-like (Major domain)"/>
    <property type="match status" value="1"/>
</dbReference>
<evidence type="ECO:0000256" key="10">
    <source>
        <dbReference type="PIRSR" id="PIRSR000524-1"/>
    </source>
</evidence>
<dbReference type="EC" id="2.6.1.45" evidence="7"/>
<feature type="domain" description="Aminotransferase class V" evidence="12">
    <location>
        <begin position="46"/>
        <end position="304"/>
    </location>
</feature>
<evidence type="ECO:0000259" key="12">
    <source>
        <dbReference type="Pfam" id="PF00266"/>
    </source>
</evidence>
<comment type="caution">
    <text evidence="13">The sequence shown here is derived from an EMBL/GenBank/DDBJ whole genome shotgun (WGS) entry which is preliminary data.</text>
</comment>
<evidence type="ECO:0000256" key="8">
    <source>
        <dbReference type="ARBA" id="ARBA00070386"/>
    </source>
</evidence>
<sequence length="396" mass="42903">MRYHPGLFIPGPTNVPNEVRMAMNLPMEDMRSPDFPKLTLPLFADLKKVFKTETGQPFIYPSSGTGGWEAVLSNTLNPGDKVLISSFGQFSLLWADMCQRLGFDTQVVEVEWGEGVPVETFHDILKADTEHKIRAVLTTQNETATGVTSDIGGVRKAMDAAGHPALLFVDGVSSVGSIDFRMDEWGVDGIVSGSQKGFMLPTGLAIICVSQKALEAHKSSKMGRCFFSFEDMARMNKDGYFPYTPATTLLRGLRASLDLMFEEGLENIFTRHHHVASGVRAAVEAWNGCRLVAAAPKWHSDTVSAIYVPAGVDAVRVIRHAYDRYHTSFGSGLNKLGGKVFRIGHLGAMNELMLLGAISVAEMALVDCGAKIELGSGVAAAQGVYTTRRNSLAQAA</sequence>
<feature type="modified residue" description="N6-(pyridoxal phosphate)lysine" evidence="11">
    <location>
        <position position="196"/>
    </location>
</feature>
<dbReference type="PANTHER" id="PTHR21152">
    <property type="entry name" value="AMINOTRANSFERASE CLASS V"/>
    <property type="match status" value="1"/>
</dbReference>
<keyword evidence="5 11" id="KW-0663">Pyridoxal phosphate</keyword>
<comment type="cofactor">
    <cofactor evidence="1 11">
        <name>pyridoxal 5'-phosphate</name>
        <dbReference type="ChEBI" id="CHEBI:597326"/>
    </cofactor>
</comment>
<dbReference type="InterPro" id="IPR015421">
    <property type="entry name" value="PyrdxlP-dep_Trfase_major"/>
</dbReference>
<name>A0A0P6VVK7_9HYPH</name>
<dbReference type="InterPro" id="IPR024169">
    <property type="entry name" value="SP_NH2Trfase/AEP_transaminase"/>
</dbReference>
<evidence type="ECO:0000313" key="14">
    <source>
        <dbReference type="Proteomes" id="UP000048984"/>
    </source>
</evidence>
<protein>
    <recommendedName>
        <fullName evidence="8">Serine--glyoxylate aminotransferase</fullName>
        <ecNumber evidence="7">2.6.1.45</ecNumber>
    </recommendedName>
</protein>
<organism evidence="13 14">
    <name type="scientific">Prosthecodimorpha hirschii</name>
    <dbReference type="NCBI Taxonomy" id="665126"/>
    <lineage>
        <taxon>Bacteria</taxon>
        <taxon>Pseudomonadati</taxon>
        <taxon>Pseudomonadota</taxon>
        <taxon>Alphaproteobacteria</taxon>
        <taxon>Hyphomicrobiales</taxon>
        <taxon>Ancalomicrobiaceae</taxon>
        <taxon>Prosthecodimorpha</taxon>
    </lineage>
</organism>
<reference evidence="13 14" key="1">
    <citation type="submission" date="2015-09" db="EMBL/GenBank/DDBJ databases">
        <authorList>
            <person name="Jackson K.R."/>
            <person name="Lunt B.L."/>
            <person name="Fisher J.N.B."/>
            <person name="Gardner A.V."/>
            <person name="Bailey M.E."/>
            <person name="Deus L.M."/>
            <person name="Earl A.S."/>
            <person name="Gibby P.D."/>
            <person name="Hartmann K.A."/>
            <person name="Liu J.E."/>
            <person name="Manci A.M."/>
            <person name="Nielsen D.A."/>
            <person name="Solomon M.B."/>
            <person name="Breakwell D.P."/>
            <person name="Burnett S.H."/>
            <person name="Grose J.H."/>
        </authorList>
    </citation>
    <scope>NUCLEOTIDE SEQUENCE [LARGE SCALE GENOMIC DNA]</scope>
    <source>
        <strain evidence="13 14">16</strain>
    </source>
</reference>
<feature type="binding site" evidence="10">
    <location>
        <position position="342"/>
    </location>
    <ligand>
        <name>substrate</name>
    </ligand>
</feature>
<comment type="catalytic activity">
    <reaction evidence="9">
        <text>glyoxylate + L-serine = 3-hydroxypyruvate + glycine</text>
        <dbReference type="Rhea" id="RHEA:19125"/>
        <dbReference type="ChEBI" id="CHEBI:17180"/>
        <dbReference type="ChEBI" id="CHEBI:33384"/>
        <dbReference type="ChEBI" id="CHEBI:36655"/>
        <dbReference type="ChEBI" id="CHEBI:57305"/>
        <dbReference type="EC" id="2.6.1.45"/>
    </reaction>
</comment>
<dbReference type="Gene3D" id="3.90.1150.10">
    <property type="entry name" value="Aspartate Aminotransferase, domain 1"/>
    <property type="match status" value="1"/>
</dbReference>
<evidence type="ECO:0000256" key="2">
    <source>
        <dbReference type="ARBA" id="ARBA00009236"/>
    </source>
</evidence>
<evidence type="ECO:0000313" key="13">
    <source>
        <dbReference type="EMBL" id="KPL55270.1"/>
    </source>
</evidence>
<dbReference type="FunFam" id="3.40.640.10:FF:000054">
    <property type="entry name" value="Serine--glyoxylate aminotransferase"/>
    <property type="match status" value="1"/>
</dbReference>
<keyword evidence="4 13" id="KW-0808">Transferase</keyword>
<comment type="similarity">
    <text evidence="2">Belongs to the class-V pyridoxal-phosphate-dependent aminotransferase family.</text>
</comment>
<evidence type="ECO:0000256" key="4">
    <source>
        <dbReference type="ARBA" id="ARBA00022679"/>
    </source>
</evidence>